<keyword evidence="3" id="KW-0238">DNA-binding</keyword>
<dbReference type="GO" id="GO:0000781">
    <property type="term" value="C:chromosome, telomeric region"/>
    <property type="evidence" value="ECO:0007669"/>
    <property type="project" value="Ensembl"/>
</dbReference>
<protein>
    <submittedName>
        <fullName evidence="9">Nucleic acid binding protein 2</fullName>
    </submittedName>
</protein>
<dbReference type="CDD" id="cd04491">
    <property type="entry name" value="SoSSB_OBF"/>
    <property type="match status" value="1"/>
</dbReference>
<reference evidence="9" key="3">
    <citation type="submission" date="2025-09" db="UniProtKB">
        <authorList>
            <consortium name="Ensembl"/>
        </authorList>
    </citation>
    <scope>IDENTIFICATION</scope>
</reference>
<reference evidence="9 10" key="1">
    <citation type="journal article" date="2010" name="Nature">
        <title>The sequence and de novo assembly of the giant panda genome.</title>
        <authorList>
            <person name="Li R."/>
            <person name="Fan W."/>
            <person name="Tian G."/>
            <person name="Zhu H."/>
            <person name="He L."/>
            <person name="Cai J."/>
            <person name="Huang Q."/>
            <person name="Cai Q."/>
            <person name="Li B."/>
            <person name="Bai Y."/>
            <person name="Zhang Z."/>
            <person name="Zhang Y."/>
            <person name="Wang W."/>
            <person name="Li J."/>
            <person name="Wei F."/>
            <person name="Li H."/>
            <person name="Jian M."/>
            <person name="Li J."/>
            <person name="Zhang Z."/>
            <person name="Nielsen R."/>
            <person name="Li D."/>
            <person name="Gu W."/>
            <person name="Yang Z."/>
            <person name="Xuan Z."/>
            <person name="Ryder O.A."/>
            <person name="Leung F.C."/>
            <person name="Zhou Y."/>
            <person name="Cao J."/>
            <person name="Sun X."/>
            <person name="Fu Y."/>
            <person name="Fang X."/>
            <person name="Guo X."/>
            <person name="Wang B."/>
            <person name="Hou R."/>
            <person name="Shen F."/>
            <person name="Mu B."/>
            <person name="Ni P."/>
            <person name="Lin R."/>
            <person name="Qian W."/>
            <person name="Wang G."/>
            <person name="Yu C."/>
            <person name="Nie W."/>
            <person name="Wang J."/>
            <person name="Wu Z."/>
            <person name="Liang H."/>
            <person name="Min J."/>
            <person name="Wu Q."/>
            <person name="Cheng S."/>
            <person name="Ruan J."/>
            <person name="Wang M."/>
            <person name="Shi Z."/>
            <person name="Wen M."/>
            <person name="Liu B."/>
            <person name="Ren X."/>
            <person name="Zheng H."/>
            <person name="Dong D."/>
            <person name="Cook K."/>
            <person name="Shan G."/>
            <person name="Zhang H."/>
            <person name="Kosiol C."/>
            <person name="Xie X."/>
            <person name="Lu Z."/>
            <person name="Zheng H."/>
            <person name="Li Y."/>
            <person name="Steiner C.C."/>
            <person name="Lam T.T."/>
            <person name="Lin S."/>
            <person name="Zhang Q."/>
            <person name="Li G."/>
            <person name="Tian J."/>
            <person name="Gong T."/>
            <person name="Liu H."/>
            <person name="Zhang D."/>
            <person name="Fang L."/>
            <person name="Ye C."/>
            <person name="Zhang J."/>
            <person name="Hu W."/>
            <person name="Xu A."/>
            <person name="Ren Y."/>
            <person name="Zhang G."/>
            <person name="Bruford M.W."/>
            <person name="Li Q."/>
            <person name="Ma L."/>
            <person name="Guo Y."/>
            <person name="An N."/>
            <person name="Hu Y."/>
            <person name="Zheng Y."/>
            <person name="Shi Y."/>
            <person name="Li Z."/>
            <person name="Liu Q."/>
            <person name="Chen Y."/>
            <person name="Zhao J."/>
            <person name="Qu N."/>
            <person name="Zhao S."/>
            <person name="Tian F."/>
            <person name="Wang X."/>
            <person name="Wang H."/>
            <person name="Xu L."/>
            <person name="Liu X."/>
            <person name="Vinar T."/>
            <person name="Wang Y."/>
            <person name="Lam T.W."/>
            <person name="Yiu S.M."/>
            <person name="Liu S."/>
            <person name="Zhang H."/>
            <person name="Li D."/>
            <person name="Huang Y."/>
            <person name="Wang X."/>
            <person name="Yang G."/>
            <person name="Jiang Z."/>
            <person name="Wang J."/>
            <person name="Qin N."/>
            <person name="Li L."/>
            <person name="Li J."/>
            <person name="Bolund L."/>
            <person name="Kristiansen K."/>
            <person name="Wong G.K."/>
            <person name="Olson M."/>
            <person name="Zhang X."/>
            <person name="Li S."/>
            <person name="Yang H."/>
            <person name="Wang J."/>
            <person name="Wang J."/>
        </authorList>
    </citation>
    <scope>NUCLEOTIDE SEQUENCE [LARGE SCALE GENOMIC DNA]</scope>
</reference>
<evidence type="ECO:0000313" key="9">
    <source>
        <dbReference type="Ensembl" id="ENSAMEP00000031047.1"/>
    </source>
</evidence>
<accession>A0A7N5JVG0</accession>
<gene>
    <name evidence="9" type="primary">NABP2</name>
</gene>
<dbReference type="GO" id="GO:0070200">
    <property type="term" value="P:establishment of protein localization to telomere"/>
    <property type="evidence" value="ECO:0007669"/>
    <property type="project" value="Ensembl"/>
</dbReference>
<evidence type="ECO:0000259" key="8">
    <source>
        <dbReference type="Pfam" id="PF21473"/>
    </source>
</evidence>
<dbReference type="InterPro" id="IPR051231">
    <property type="entry name" value="SOSS-B"/>
</dbReference>
<dbReference type="InterPro" id="IPR048970">
    <property type="entry name" value="OB_Ssb-like"/>
</dbReference>
<organism evidence="9 10">
    <name type="scientific">Ailuropoda melanoleuca</name>
    <name type="common">Giant panda</name>
    <dbReference type="NCBI Taxonomy" id="9646"/>
    <lineage>
        <taxon>Eukaryota</taxon>
        <taxon>Metazoa</taxon>
        <taxon>Chordata</taxon>
        <taxon>Craniata</taxon>
        <taxon>Vertebrata</taxon>
        <taxon>Euteleostomi</taxon>
        <taxon>Mammalia</taxon>
        <taxon>Eutheria</taxon>
        <taxon>Laurasiatheria</taxon>
        <taxon>Carnivora</taxon>
        <taxon>Caniformia</taxon>
        <taxon>Ursidae</taxon>
        <taxon>Ailuropoda</taxon>
    </lineage>
</organism>
<dbReference type="PANTHER" id="PTHR13356">
    <property type="entry name" value="OB FOLD NUCLEIC ACID BINDING PROTEIN-RELATED"/>
    <property type="match status" value="1"/>
</dbReference>
<dbReference type="AlphaFoldDB" id="A0A7N5JVG0"/>
<dbReference type="GO" id="GO:0035861">
    <property type="term" value="C:site of double-strand break"/>
    <property type="evidence" value="ECO:0007669"/>
    <property type="project" value="Ensembl"/>
</dbReference>
<evidence type="ECO:0000256" key="4">
    <source>
        <dbReference type="ARBA" id="ARBA00023204"/>
    </source>
</evidence>
<keyword evidence="4" id="KW-0234">DNA repair</keyword>
<reference evidence="9" key="2">
    <citation type="submission" date="2025-08" db="UniProtKB">
        <authorList>
            <consortium name="Ensembl"/>
        </authorList>
    </citation>
    <scope>IDENTIFICATION</scope>
</reference>
<dbReference type="SUPFAM" id="SSF50249">
    <property type="entry name" value="Nucleic acid-binding proteins"/>
    <property type="match status" value="1"/>
</dbReference>
<name>A0A7N5JVG0_AILME</name>
<dbReference type="FunFam" id="2.40.50.140:FF:000072">
    <property type="entry name" value="SOSS complex subunit B2"/>
    <property type="match status" value="1"/>
</dbReference>
<comment type="subcellular location">
    <subcellularLocation>
        <location evidence="1">Nucleus</location>
    </subcellularLocation>
</comment>
<dbReference type="Pfam" id="PF21473">
    <property type="entry name" value="OB_Ssb-like"/>
    <property type="match status" value="1"/>
</dbReference>
<evidence type="ECO:0000256" key="2">
    <source>
        <dbReference type="ARBA" id="ARBA00022763"/>
    </source>
</evidence>
<keyword evidence="10" id="KW-1185">Reference proteome</keyword>
<dbReference type="GO" id="GO:0070876">
    <property type="term" value="C:SOSS complex"/>
    <property type="evidence" value="ECO:0007669"/>
    <property type="project" value="Ensembl"/>
</dbReference>
<dbReference type="GO" id="GO:0000724">
    <property type="term" value="P:double-strand break repair via homologous recombination"/>
    <property type="evidence" value="ECO:0007669"/>
    <property type="project" value="Ensembl"/>
</dbReference>
<dbReference type="GO" id="GO:0044818">
    <property type="term" value="P:mitotic G2/M transition checkpoint"/>
    <property type="evidence" value="ECO:0007669"/>
    <property type="project" value="Ensembl"/>
</dbReference>
<sequence>MTTETFVKDIKPGLKNLNLIFIVLETGRVTKTKDGHEVRTCKVADKTGSINISVWDDVGNLIQPGDIIRLTKGYASVFKGCLTLYTGRGGDLQKIGEFCMVYSEVPNFSEPNPEYSAQQAPNKTVSPMASVWGRRAGQAKKHGGKQGLSMYFVPSGAERQQPYGSPAYHRPPRRFSRYTCSLPATGSPSSPSLPSLKRRIAFIPFPNFLFSQCIPSTQSFSQFFCKSLWVKDLGTCFYH</sequence>
<dbReference type="GeneTree" id="ENSGT00940000161079"/>
<evidence type="ECO:0000256" key="5">
    <source>
        <dbReference type="ARBA" id="ARBA00023242"/>
    </source>
</evidence>
<dbReference type="InParanoid" id="A0A7N5JVG0"/>
<evidence type="ECO:0000256" key="6">
    <source>
        <dbReference type="ARBA" id="ARBA00038163"/>
    </source>
</evidence>
<dbReference type="GO" id="GO:0070182">
    <property type="term" value="F:DNA polymerase binding"/>
    <property type="evidence" value="ECO:0007669"/>
    <property type="project" value="Ensembl"/>
</dbReference>
<proteinExistence type="inferred from homology"/>
<dbReference type="GO" id="GO:0005654">
    <property type="term" value="C:nucleoplasm"/>
    <property type="evidence" value="ECO:0007669"/>
    <property type="project" value="Ensembl"/>
</dbReference>
<comment type="function">
    <text evidence="7">Component of the SOSS complex, a multiprotein complex that functions downstream of the MRN complex to promote DNA repair and G2/M checkpoint. In the SOSS complex, acts as a sensor of single-stranded DNA that binds to single-stranded DNA, in particular to polypyrimidines. The SOSS complex associates with DNA lesions and influences diverse endpoints in the cellular DNA damage response including cell-cycle checkpoint activation, recombinational repair and maintenance of genomic stability. Required for efficient homologous recombination-dependent repair of double-strand breaks (DSBs) and ATM-dependent signaling pathways.</text>
</comment>
<dbReference type="InterPro" id="IPR012340">
    <property type="entry name" value="NA-bd_OB-fold"/>
</dbReference>
<dbReference type="Proteomes" id="UP000008912">
    <property type="component" value="Unassembled WGS sequence"/>
</dbReference>
<evidence type="ECO:0000256" key="1">
    <source>
        <dbReference type="ARBA" id="ARBA00004123"/>
    </source>
</evidence>
<dbReference type="GO" id="GO:0010212">
    <property type="term" value="P:response to ionizing radiation"/>
    <property type="evidence" value="ECO:0007669"/>
    <property type="project" value="Ensembl"/>
</dbReference>
<feature type="domain" description="Single-stranded DNA binding protein Ssb-like OB fold" evidence="8">
    <location>
        <begin position="11"/>
        <end position="92"/>
    </location>
</feature>
<evidence type="ECO:0000256" key="7">
    <source>
        <dbReference type="ARBA" id="ARBA00045824"/>
    </source>
</evidence>
<dbReference type="Gene3D" id="2.40.50.140">
    <property type="entry name" value="Nucleic acid-binding proteins"/>
    <property type="match status" value="1"/>
</dbReference>
<keyword evidence="5" id="KW-0539">Nucleus</keyword>
<evidence type="ECO:0000313" key="10">
    <source>
        <dbReference type="Proteomes" id="UP000008912"/>
    </source>
</evidence>
<evidence type="ECO:0000256" key="3">
    <source>
        <dbReference type="ARBA" id="ARBA00023125"/>
    </source>
</evidence>
<dbReference type="GO" id="GO:0005829">
    <property type="term" value="C:cytosol"/>
    <property type="evidence" value="ECO:0007669"/>
    <property type="project" value="Ensembl"/>
</dbReference>
<dbReference type="Ensembl" id="ENSAMET00000044151.1">
    <property type="protein sequence ID" value="ENSAMEP00000031047.1"/>
    <property type="gene ID" value="ENSAMEG00000003630.2"/>
</dbReference>
<dbReference type="GO" id="GO:0098505">
    <property type="term" value="F:G-rich strand telomeric DNA binding"/>
    <property type="evidence" value="ECO:0007669"/>
    <property type="project" value="Ensembl"/>
</dbReference>
<comment type="similarity">
    <text evidence="6">Belongs to the SOSS-B family. SOSS-B1 subfamily.</text>
</comment>
<dbReference type="GO" id="GO:1904355">
    <property type="term" value="P:positive regulation of telomere capping"/>
    <property type="evidence" value="ECO:0007669"/>
    <property type="project" value="Ensembl"/>
</dbReference>
<keyword evidence="2" id="KW-0227">DNA damage</keyword>
<dbReference type="PANTHER" id="PTHR13356:SF3">
    <property type="entry name" value="SOSS COMPLEX SUBUNIT B1"/>
    <property type="match status" value="1"/>
</dbReference>